<reference evidence="1 2" key="1">
    <citation type="journal article" date="2017" name="Genome Biol. Evol.">
        <title>Phytophthora megakarya and P. palmivora, closely related causal agents of cacao black pod rot, underwent increases in genome sizes and gene numbers by different mechanisms.</title>
        <authorList>
            <person name="Ali S.S."/>
            <person name="Shao J."/>
            <person name="Lary D.J."/>
            <person name="Kronmiller B."/>
            <person name="Shen D."/>
            <person name="Strem M.D."/>
            <person name="Amoako-Attah I."/>
            <person name="Akrofi A.Y."/>
            <person name="Begoude B.A."/>
            <person name="Ten Hoopen G.M."/>
            <person name="Coulibaly K."/>
            <person name="Kebe B.I."/>
            <person name="Melnick R.L."/>
            <person name="Guiltinan M.J."/>
            <person name="Tyler B.M."/>
            <person name="Meinhardt L.W."/>
            <person name="Bailey B.A."/>
        </authorList>
    </citation>
    <scope>NUCLEOTIDE SEQUENCE [LARGE SCALE GENOMIC DNA]</scope>
    <source>
        <strain evidence="2">sbr112.9</strain>
    </source>
</reference>
<protein>
    <submittedName>
        <fullName evidence="1">Retrovirusrelated Pol Polyprotein</fullName>
    </submittedName>
</protein>
<dbReference type="AlphaFoldDB" id="A0A2P4XAV7"/>
<comment type="caution">
    <text evidence="1">The sequence shown here is derived from an EMBL/GenBank/DDBJ whole genome shotgun (WGS) entry which is preliminary data.</text>
</comment>
<dbReference type="InterPro" id="IPR043502">
    <property type="entry name" value="DNA/RNA_pol_sf"/>
</dbReference>
<sequence length="263" mass="29834">MLYRTGSHLANILHYKSNSFVIREIPRQQRSVDPVRKPGTQDKFHLIIDYGPVTKATATIAGSMPSAATMINAFKALRLLEVSISRRMTMYNDRCEVFSFITSDGVNTPKRVPQGAMDSALHFQSQVQMKLVPLIPHSVLVWVHNVILFAPTIPVLLQTEWKVFNIVEKVDFKLDITKSSLVKTEMKWCGRLISSVGACHDPTRANALAGLALPVSIYNTLYVIRNRSRIHFLIILCPPLQKKLNSERTAQSHRVEYRHFLGR</sequence>
<dbReference type="EMBL" id="NCKW01015513">
    <property type="protein sequence ID" value="POM62697.1"/>
    <property type="molecule type" value="Genomic_DNA"/>
</dbReference>
<dbReference type="PANTHER" id="PTHR33064:SF37">
    <property type="entry name" value="RIBONUCLEASE H"/>
    <property type="match status" value="1"/>
</dbReference>
<dbReference type="Proteomes" id="UP000237271">
    <property type="component" value="Unassembled WGS sequence"/>
</dbReference>
<proteinExistence type="predicted"/>
<evidence type="ECO:0000313" key="2">
    <source>
        <dbReference type="Proteomes" id="UP000237271"/>
    </source>
</evidence>
<dbReference type="Gene3D" id="3.30.70.270">
    <property type="match status" value="1"/>
</dbReference>
<keyword evidence="2" id="KW-1185">Reference proteome</keyword>
<evidence type="ECO:0000313" key="1">
    <source>
        <dbReference type="EMBL" id="POM62697.1"/>
    </source>
</evidence>
<dbReference type="OrthoDB" id="118603at2759"/>
<gene>
    <name evidence="1" type="ORF">PHPALM_28114</name>
</gene>
<name>A0A2P4XAV7_9STRA</name>
<dbReference type="SUPFAM" id="SSF56672">
    <property type="entry name" value="DNA/RNA polymerases"/>
    <property type="match status" value="1"/>
</dbReference>
<dbReference type="PANTHER" id="PTHR33064">
    <property type="entry name" value="POL PROTEIN"/>
    <property type="match status" value="1"/>
</dbReference>
<dbReference type="Gene3D" id="3.10.10.10">
    <property type="entry name" value="HIV Type 1 Reverse Transcriptase, subunit A, domain 1"/>
    <property type="match status" value="1"/>
</dbReference>
<accession>A0A2P4XAV7</accession>
<organism evidence="1 2">
    <name type="scientific">Phytophthora palmivora</name>
    <dbReference type="NCBI Taxonomy" id="4796"/>
    <lineage>
        <taxon>Eukaryota</taxon>
        <taxon>Sar</taxon>
        <taxon>Stramenopiles</taxon>
        <taxon>Oomycota</taxon>
        <taxon>Peronosporomycetes</taxon>
        <taxon>Peronosporales</taxon>
        <taxon>Peronosporaceae</taxon>
        <taxon>Phytophthora</taxon>
    </lineage>
</organism>
<dbReference type="InterPro" id="IPR051320">
    <property type="entry name" value="Viral_Replic_Matur_Polypro"/>
</dbReference>
<dbReference type="InterPro" id="IPR043128">
    <property type="entry name" value="Rev_trsase/Diguanyl_cyclase"/>
</dbReference>